<proteinExistence type="inferred from homology"/>
<gene>
    <name evidence="3" type="ORF">H9K76_04805</name>
</gene>
<evidence type="ECO:0000256" key="1">
    <source>
        <dbReference type="ARBA" id="ARBA00007734"/>
    </source>
</evidence>
<dbReference type="AlphaFoldDB" id="A0A7G9RRF8"/>
<dbReference type="PANTHER" id="PTHR37423">
    <property type="entry name" value="SOLUBLE LYTIC MUREIN TRANSGLYCOSYLASE-RELATED"/>
    <property type="match status" value="1"/>
</dbReference>
<dbReference type="InterPro" id="IPR023346">
    <property type="entry name" value="Lysozyme-like_dom_sf"/>
</dbReference>
<dbReference type="RefSeq" id="WP_187598427.1">
    <property type="nucleotide sequence ID" value="NZ_CP060714.1"/>
</dbReference>
<evidence type="ECO:0000259" key="2">
    <source>
        <dbReference type="Pfam" id="PF01464"/>
    </source>
</evidence>
<name>A0A7G9RRF8_9BURK</name>
<evidence type="ECO:0000313" key="4">
    <source>
        <dbReference type="Proteomes" id="UP000515811"/>
    </source>
</evidence>
<accession>A0A7G9RRF8</accession>
<comment type="similarity">
    <text evidence="1">Belongs to the transglycosylase Slt family.</text>
</comment>
<dbReference type="CDD" id="cd00254">
    <property type="entry name" value="LT-like"/>
    <property type="match status" value="1"/>
</dbReference>
<keyword evidence="4" id="KW-1185">Reference proteome</keyword>
<dbReference type="PROSITE" id="PS51318">
    <property type="entry name" value="TAT"/>
    <property type="match status" value="1"/>
</dbReference>
<feature type="domain" description="Transglycosylase SLT" evidence="2">
    <location>
        <begin position="116"/>
        <end position="208"/>
    </location>
</feature>
<protein>
    <submittedName>
        <fullName evidence="3">Lytic transglycosylase domain-containing protein</fullName>
    </submittedName>
</protein>
<dbReference type="InterPro" id="IPR006311">
    <property type="entry name" value="TAT_signal"/>
</dbReference>
<dbReference type="PANTHER" id="PTHR37423:SF5">
    <property type="entry name" value="SOLUBLE LYTIC MUREIN TRANSGLYCOSYLASE"/>
    <property type="match status" value="1"/>
</dbReference>
<dbReference type="KEGG" id="drg:H9K76_04805"/>
<dbReference type="Pfam" id="PF01464">
    <property type="entry name" value="SLT"/>
    <property type="match status" value="1"/>
</dbReference>
<reference evidence="3 4" key="1">
    <citation type="submission" date="2020-08" db="EMBL/GenBank/DDBJ databases">
        <title>Genome sequence of Diaphorobacter ruginosibacter DSM 27467T.</title>
        <authorList>
            <person name="Hyun D.-W."/>
            <person name="Bae J.-W."/>
        </authorList>
    </citation>
    <scope>NUCLEOTIDE SEQUENCE [LARGE SCALE GENOMIC DNA]</scope>
    <source>
        <strain evidence="3 4">DSM 27467</strain>
    </source>
</reference>
<dbReference type="SUPFAM" id="SSF53955">
    <property type="entry name" value="Lysozyme-like"/>
    <property type="match status" value="1"/>
</dbReference>
<dbReference type="Gene3D" id="1.10.530.10">
    <property type="match status" value="1"/>
</dbReference>
<organism evidence="3 4">
    <name type="scientific">Diaphorobacter ruginosibacter</name>
    <dbReference type="NCBI Taxonomy" id="1715720"/>
    <lineage>
        <taxon>Bacteria</taxon>
        <taxon>Pseudomonadati</taxon>
        <taxon>Pseudomonadota</taxon>
        <taxon>Betaproteobacteria</taxon>
        <taxon>Burkholderiales</taxon>
        <taxon>Comamonadaceae</taxon>
        <taxon>Diaphorobacter</taxon>
    </lineage>
</organism>
<dbReference type="Proteomes" id="UP000515811">
    <property type="component" value="Chromosome"/>
</dbReference>
<dbReference type="EMBL" id="CP060714">
    <property type="protein sequence ID" value="QNN58183.1"/>
    <property type="molecule type" value="Genomic_DNA"/>
</dbReference>
<sequence length="231" mass="25653">MSLSDGVIEGGQQKKGGVSRRSLVLSVSAAPSLGLAGLLGMPRHAHAGGQLEEPLVDSVRTALSSAVANQAPPEPLFSTTEARIMYLRWLGTMSEKLRKRKPDWEVRRDFLQTIWYESKRAGLDTSLVMGLVQVESAFRKYAVSSVGARGYMQVMPFWTRVIGDGDPGKLFHMQTNLRFGCVILRHYLDREKGDVYMALGRYNGSRGRDPYPNAVFAAQRNWAFNEKVTSA</sequence>
<evidence type="ECO:0000313" key="3">
    <source>
        <dbReference type="EMBL" id="QNN58183.1"/>
    </source>
</evidence>
<dbReference type="InterPro" id="IPR008258">
    <property type="entry name" value="Transglycosylase_SLT_dom_1"/>
</dbReference>